<organism evidence="2 3">
    <name type="scientific">Thermomonospora umbrina</name>
    <dbReference type="NCBI Taxonomy" id="111806"/>
    <lineage>
        <taxon>Bacteria</taxon>
        <taxon>Bacillati</taxon>
        <taxon>Actinomycetota</taxon>
        <taxon>Actinomycetes</taxon>
        <taxon>Streptosporangiales</taxon>
        <taxon>Thermomonosporaceae</taxon>
        <taxon>Thermomonospora</taxon>
    </lineage>
</organism>
<feature type="compositionally biased region" description="Low complexity" evidence="1">
    <location>
        <begin position="282"/>
        <end position="294"/>
    </location>
</feature>
<name>A0A3D9SRF9_9ACTN</name>
<feature type="compositionally biased region" description="Low complexity" evidence="1">
    <location>
        <begin position="104"/>
        <end position="114"/>
    </location>
</feature>
<feature type="compositionally biased region" description="Basic residues" evidence="1">
    <location>
        <begin position="137"/>
        <end position="146"/>
    </location>
</feature>
<protein>
    <submittedName>
        <fullName evidence="2">Uncharacterized protein</fullName>
    </submittedName>
</protein>
<evidence type="ECO:0000313" key="3">
    <source>
        <dbReference type="Proteomes" id="UP000256661"/>
    </source>
</evidence>
<feature type="region of interest" description="Disordered" evidence="1">
    <location>
        <begin position="1"/>
        <end position="314"/>
    </location>
</feature>
<feature type="compositionally biased region" description="Polar residues" evidence="1">
    <location>
        <begin position="72"/>
        <end position="89"/>
    </location>
</feature>
<sequence length="314" mass="34753">MPPTLYEPGLPPALPRSLRPQKPTRPLKPTRRPIPRGAAPRLGPVWPCRAPGPKGLPTSPHARNPPARRPSGTGTSLAQGRRWTSTPRRSTAHVKAADRRRLAVPQCTTCATVPPATPTGIERGAGWTSRSPSPQRIARRRRRRWPTPRPSGRQRVPRSWRCRLGQSRGIECGASRTSWDPTPQRIERRGRQWPSTPTPKCFQRRNRNPPSAPRPSLPRPLLPRPSAQDRRPQTVGPRPSAPDRRPQDRRCPKAVCPKADVSAPPSSVPSTLRRLGRGDSHLPAPSTLATAPSPVRRPVPSTPGTSHRFEVRSR</sequence>
<feature type="compositionally biased region" description="Pro residues" evidence="1">
    <location>
        <begin position="210"/>
        <end position="223"/>
    </location>
</feature>
<dbReference type="EMBL" id="QTTT01000001">
    <property type="protein sequence ID" value="REE97090.1"/>
    <property type="molecule type" value="Genomic_DNA"/>
</dbReference>
<accession>A0A3D9SRF9</accession>
<evidence type="ECO:0000256" key="1">
    <source>
        <dbReference type="SAM" id="MobiDB-lite"/>
    </source>
</evidence>
<feature type="compositionally biased region" description="Pro residues" evidence="1">
    <location>
        <begin position="1"/>
        <end position="14"/>
    </location>
</feature>
<keyword evidence="3" id="KW-1185">Reference proteome</keyword>
<gene>
    <name evidence="2" type="ORF">DFJ69_2546</name>
</gene>
<evidence type="ECO:0000313" key="2">
    <source>
        <dbReference type="EMBL" id="REE97090.1"/>
    </source>
</evidence>
<dbReference type="AlphaFoldDB" id="A0A3D9SRF9"/>
<feature type="compositionally biased region" description="Low complexity" evidence="1">
    <location>
        <begin position="257"/>
        <end position="270"/>
    </location>
</feature>
<comment type="caution">
    <text evidence="2">The sequence shown here is derived from an EMBL/GenBank/DDBJ whole genome shotgun (WGS) entry which is preliminary data.</text>
</comment>
<proteinExistence type="predicted"/>
<dbReference type="Proteomes" id="UP000256661">
    <property type="component" value="Unassembled WGS sequence"/>
</dbReference>
<reference evidence="2 3" key="1">
    <citation type="submission" date="2018-08" db="EMBL/GenBank/DDBJ databases">
        <title>Sequencing the genomes of 1000 actinobacteria strains.</title>
        <authorList>
            <person name="Klenk H.-P."/>
        </authorList>
    </citation>
    <scope>NUCLEOTIDE SEQUENCE [LARGE SCALE GENOMIC DNA]</scope>
    <source>
        <strain evidence="2 3">DSM 43927</strain>
    </source>
</reference>
<feature type="compositionally biased region" description="Basic and acidic residues" evidence="1">
    <location>
        <begin position="241"/>
        <end position="251"/>
    </location>
</feature>